<evidence type="ECO:0000313" key="8">
    <source>
        <dbReference type="Proteomes" id="UP000276542"/>
    </source>
</evidence>
<organism evidence="7 8">
    <name type="scientific">Nocardioides cavernaquae</name>
    <dbReference type="NCBI Taxonomy" id="2321396"/>
    <lineage>
        <taxon>Bacteria</taxon>
        <taxon>Bacillati</taxon>
        <taxon>Actinomycetota</taxon>
        <taxon>Actinomycetes</taxon>
        <taxon>Propionibacteriales</taxon>
        <taxon>Nocardioidaceae</taxon>
        <taxon>Nocardioides</taxon>
    </lineage>
</organism>
<evidence type="ECO:0000256" key="6">
    <source>
        <dbReference type="SAM" id="SignalP"/>
    </source>
</evidence>
<evidence type="ECO:0000313" key="7">
    <source>
        <dbReference type="EMBL" id="RJS46746.1"/>
    </source>
</evidence>
<dbReference type="CDD" id="cd04730">
    <property type="entry name" value="NPD_like"/>
    <property type="match status" value="1"/>
</dbReference>
<dbReference type="Proteomes" id="UP000276542">
    <property type="component" value="Unassembled WGS sequence"/>
</dbReference>
<evidence type="ECO:0000256" key="3">
    <source>
        <dbReference type="ARBA" id="ARBA00022643"/>
    </source>
</evidence>
<dbReference type="GO" id="GO:0018580">
    <property type="term" value="F:nitronate monooxygenase activity"/>
    <property type="evidence" value="ECO:0007669"/>
    <property type="project" value="InterPro"/>
</dbReference>
<dbReference type="InterPro" id="IPR013785">
    <property type="entry name" value="Aldolase_TIM"/>
</dbReference>
<dbReference type="EMBL" id="QYRP01000002">
    <property type="protein sequence ID" value="RJS46746.1"/>
    <property type="molecule type" value="Genomic_DNA"/>
</dbReference>
<dbReference type="PANTHER" id="PTHR42747">
    <property type="entry name" value="NITRONATE MONOOXYGENASE-RELATED"/>
    <property type="match status" value="1"/>
</dbReference>
<dbReference type="OrthoDB" id="9778912at2"/>
<dbReference type="PANTHER" id="PTHR42747:SF4">
    <property type="entry name" value="BLR1330 PROTEIN"/>
    <property type="match status" value="1"/>
</dbReference>
<sequence length="306" mass="31730">MTVSPALLKRLALPLIAAPMTGVSGEDLVIAACRNGVVGSFPTHNAPSVDELDRWLGRMSDELGADAAPIAPNLVVHPTNKRLDADLDRLVAHGVELVITSVGSPAPVMDRFHAAGCAVFADVATLRQAQKAIAAGVDGLVLLTAGAGGQTGQANPFAFVRAVREIFDGAIVAAGGIADGRAVLAAQVLGADLAYMGTQFIATRESLASREYRDALVRSTMDDVRLTSEVSGLPASLLAEWLDNRESAPVSAGDFREDRLTSSPDLWSAGHSVSGVRDIPDVATLIARISGQYAAAKAETRASLAS</sequence>
<proteinExistence type="inferred from homology"/>
<reference evidence="8" key="1">
    <citation type="submission" date="2018-09" db="EMBL/GenBank/DDBJ databases">
        <authorList>
            <person name="Zhu H."/>
        </authorList>
    </citation>
    <scope>NUCLEOTIDE SEQUENCE [LARGE SCALE GENOMIC DNA]</scope>
    <source>
        <strain evidence="8">K1W22B-1</strain>
    </source>
</reference>
<evidence type="ECO:0000256" key="5">
    <source>
        <dbReference type="ARBA" id="ARBA00023033"/>
    </source>
</evidence>
<keyword evidence="5 7" id="KW-0503">Monooxygenase</keyword>
<dbReference type="Pfam" id="PF03060">
    <property type="entry name" value="NMO"/>
    <property type="match status" value="1"/>
</dbReference>
<dbReference type="SUPFAM" id="SSF51412">
    <property type="entry name" value="Inosine monophosphate dehydrogenase (IMPDH)"/>
    <property type="match status" value="1"/>
</dbReference>
<comment type="similarity">
    <text evidence="1">Belongs to the nitronate monooxygenase family. NMO class I subfamily.</text>
</comment>
<evidence type="ECO:0000256" key="1">
    <source>
        <dbReference type="ARBA" id="ARBA00009881"/>
    </source>
</evidence>
<dbReference type="AlphaFoldDB" id="A0A3A5H7V9"/>
<keyword evidence="6" id="KW-0732">Signal</keyword>
<keyword evidence="3" id="KW-0288">FMN</keyword>
<name>A0A3A5H7V9_9ACTN</name>
<feature type="chain" id="PRO_5039224397" evidence="6">
    <location>
        <begin position="18"/>
        <end position="306"/>
    </location>
</feature>
<keyword evidence="2" id="KW-0285">Flavoprotein</keyword>
<accession>A0A3A5H7V9</accession>
<feature type="signal peptide" evidence="6">
    <location>
        <begin position="1"/>
        <end position="17"/>
    </location>
</feature>
<keyword evidence="4" id="KW-0560">Oxidoreductase</keyword>
<protein>
    <submittedName>
        <fullName evidence="7">Nitronate monooxygenase</fullName>
    </submittedName>
</protein>
<comment type="caution">
    <text evidence="7">The sequence shown here is derived from an EMBL/GenBank/DDBJ whole genome shotgun (WGS) entry which is preliminary data.</text>
</comment>
<dbReference type="Gene3D" id="3.20.20.70">
    <property type="entry name" value="Aldolase class I"/>
    <property type="match status" value="1"/>
</dbReference>
<evidence type="ECO:0000256" key="4">
    <source>
        <dbReference type="ARBA" id="ARBA00023002"/>
    </source>
</evidence>
<evidence type="ECO:0000256" key="2">
    <source>
        <dbReference type="ARBA" id="ARBA00022630"/>
    </source>
</evidence>
<dbReference type="InterPro" id="IPR004136">
    <property type="entry name" value="NMO"/>
</dbReference>
<keyword evidence="8" id="KW-1185">Reference proteome</keyword>
<gene>
    <name evidence="7" type="ORF">D4739_11320</name>
</gene>